<evidence type="ECO:0000313" key="1">
    <source>
        <dbReference type="EMBL" id="GAA0143944.1"/>
    </source>
</evidence>
<accession>A0AAV3NXE8</accession>
<keyword evidence="2" id="KW-1185">Reference proteome</keyword>
<gene>
    <name evidence="1" type="ORF">LIER_04511</name>
</gene>
<dbReference type="EMBL" id="BAABME010000581">
    <property type="protein sequence ID" value="GAA0143944.1"/>
    <property type="molecule type" value="Genomic_DNA"/>
</dbReference>
<dbReference type="PANTHER" id="PTHR47718:SF8">
    <property type="entry name" value="PROTEIN FAR1-RELATED SEQUENCE"/>
    <property type="match status" value="1"/>
</dbReference>
<reference evidence="1 2" key="1">
    <citation type="submission" date="2024-01" db="EMBL/GenBank/DDBJ databases">
        <title>The complete chloroplast genome sequence of Lithospermum erythrorhizon: insights into the phylogenetic relationship among Boraginaceae species and the maternal lineages of purple gromwells.</title>
        <authorList>
            <person name="Okada T."/>
            <person name="Watanabe K."/>
        </authorList>
    </citation>
    <scope>NUCLEOTIDE SEQUENCE [LARGE SCALE GENOMIC DNA]</scope>
</reference>
<proteinExistence type="predicted"/>
<comment type="caution">
    <text evidence="1">The sequence shown here is derived from an EMBL/GenBank/DDBJ whole genome shotgun (WGS) entry which is preliminary data.</text>
</comment>
<evidence type="ECO:0000313" key="2">
    <source>
        <dbReference type="Proteomes" id="UP001454036"/>
    </source>
</evidence>
<sequence>MILVKKKQPKSCGESLHENIPNELVPKIGMEFDIEKDAYDLYNKYAAYVGFSVKKHNGHYKNKKIVDRRRQIYEAESVGIAPKARMALFVVEEGGRENVGFIKDDYKNYLRSKRMIEMKMGDTGGVLEYLQRKQDEDPIFSYAIQVDIDDLVTNIYSERKNGL</sequence>
<organism evidence="1 2">
    <name type="scientific">Lithospermum erythrorhizon</name>
    <name type="common">Purple gromwell</name>
    <name type="synonym">Lithospermum officinale var. erythrorhizon</name>
    <dbReference type="NCBI Taxonomy" id="34254"/>
    <lineage>
        <taxon>Eukaryota</taxon>
        <taxon>Viridiplantae</taxon>
        <taxon>Streptophyta</taxon>
        <taxon>Embryophyta</taxon>
        <taxon>Tracheophyta</taxon>
        <taxon>Spermatophyta</taxon>
        <taxon>Magnoliopsida</taxon>
        <taxon>eudicotyledons</taxon>
        <taxon>Gunneridae</taxon>
        <taxon>Pentapetalae</taxon>
        <taxon>asterids</taxon>
        <taxon>lamiids</taxon>
        <taxon>Boraginales</taxon>
        <taxon>Boraginaceae</taxon>
        <taxon>Boraginoideae</taxon>
        <taxon>Lithospermeae</taxon>
        <taxon>Lithospermum</taxon>
    </lineage>
</organism>
<dbReference type="Proteomes" id="UP001454036">
    <property type="component" value="Unassembled WGS sequence"/>
</dbReference>
<name>A0AAV3NXE8_LITER</name>
<evidence type="ECO:0008006" key="3">
    <source>
        <dbReference type="Google" id="ProtNLM"/>
    </source>
</evidence>
<dbReference type="AlphaFoldDB" id="A0AAV3NXE8"/>
<dbReference type="PANTHER" id="PTHR47718">
    <property type="entry name" value="OS01G0519700 PROTEIN"/>
    <property type="match status" value="1"/>
</dbReference>
<protein>
    <recommendedName>
        <fullName evidence="3">Protein FAR1-RELATED SEQUENCE</fullName>
    </recommendedName>
</protein>